<evidence type="ECO:0000313" key="7">
    <source>
        <dbReference type="EMBL" id="GED72707.1"/>
    </source>
</evidence>
<protein>
    <submittedName>
        <fullName evidence="7">Amino acid permease</fullName>
    </submittedName>
</protein>
<dbReference type="GO" id="GO:0022857">
    <property type="term" value="F:transmembrane transporter activity"/>
    <property type="evidence" value="ECO:0007669"/>
    <property type="project" value="InterPro"/>
</dbReference>
<evidence type="ECO:0000313" key="8">
    <source>
        <dbReference type="EMBL" id="KNB70041.1"/>
    </source>
</evidence>
<organism evidence="8 9">
    <name type="scientific">Brevibacillus reuszeri</name>
    <dbReference type="NCBI Taxonomy" id="54915"/>
    <lineage>
        <taxon>Bacteria</taxon>
        <taxon>Bacillati</taxon>
        <taxon>Bacillota</taxon>
        <taxon>Bacilli</taxon>
        <taxon>Bacillales</taxon>
        <taxon>Paenibacillaceae</taxon>
        <taxon>Brevibacillus</taxon>
    </lineage>
</organism>
<dbReference type="EMBL" id="LGIQ01000011">
    <property type="protein sequence ID" value="KNB70041.1"/>
    <property type="molecule type" value="Genomic_DNA"/>
</dbReference>
<keyword evidence="3 6" id="KW-0812">Transmembrane</keyword>
<dbReference type="OrthoDB" id="178667at2"/>
<dbReference type="Proteomes" id="UP000036834">
    <property type="component" value="Unassembled WGS sequence"/>
</dbReference>
<keyword evidence="2" id="KW-1003">Cell membrane</keyword>
<reference evidence="8" key="2">
    <citation type="submission" date="2015-07" db="EMBL/GenBank/DDBJ databases">
        <title>MeaNS - Measles Nucleotide Surveillance Program.</title>
        <authorList>
            <person name="Tran T."/>
            <person name="Druce J."/>
        </authorList>
    </citation>
    <scope>NUCLEOTIDE SEQUENCE</scope>
    <source>
        <strain evidence="8">DSM 9887</strain>
    </source>
</reference>
<gene>
    <name evidence="8" type="ORF">ADS79_29945</name>
    <name evidence="7" type="ORF">BRE01_64090</name>
</gene>
<name>A0A0K9YMZ6_9BACL</name>
<reference evidence="7 10" key="3">
    <citation type="submission" date="2019-06" db="EMBL/GenBank/DDBJ databases">
        <title>Whole genome shotgun sequence of Brevibacillus reuszeri NBRC 15719.</title>
        <authorList>
            <person name="Hosoyama A."/>
            <person name="Uohara A."/>
            <person name="Ohji S."/>
            <person name="Ichikawa N."/>
        </authorList>
    </citation>
    <scope>NUCLEOTIDE SEQUENCE [LARGE SCALE GENOMIC DNA]</scope>
    <source>
        <strain evidence="7 10">NBRC 15719</strain>
    </source>
</reference>
<dbReference type="PANTHER" id="PTHR42770:SF7">
    <property type="entry name" value="MEMBRANE PROTEIN"/>
    <property type="match status" value="1"/>
</dbReference>
<evidence type="ECO:0000256" key="5">
    <source>
        <dbReference type="ARBA" id="ARBA00023136"/>
    </source>
</evidence>
<comment type="caution">
    <text evidence="8">The sequence shown here is derived from an EMBL/GenBank/DDBJ whole genome shotgun (WGS) entry which is preliminary data.</text>
</comment>
<dbReference type="EMBL" id="BJON01000033">
    <property type="protein sequence ID" value="GED72707.1"/>
    <property type="molecule type" value="Genomic_DNA"/>
</dbReference>
<dbReference type="STRING" id="54915.ADS79_29945"/>
<dbReference type="RefSeq" id="WP_049742085.1">
    <property type="nucleotide sequence ID" value="NZ_BJON01000033.1"/>
</dbReference>
<dbReference type="InterPro" id="IPR002293">
    <property type="entry name" value="AA/rel_permease1"/>
</dbReference>
<evidence type="ECO:0000256" key="1">
    <source>
        <dbReference type="ARBA" id="ARBA00004651"/>
    </source>
</evidence>
<proteinExistence type="predicted"/>
<evidence type="ECO:0000313" key="10">
    <source>
        <dbReference type="Proteomes" id="UP000319578"/>
    </source>
</evidence>
<reference evidence="9" key="1">
    <citation type="submission" date="2015-07" db="EMBL/GenBank/DDBJ databases">
        <title>Genome sequencing project for genomic taxonomy and phylogenomics of Bacillus-like bacteria.</title>
        <authorList>
            <person name="Liu B."/>
            <person name="Wang J."/>
            <person name="Zhu Y."/>
            <person name="Liu G."/>
            <person name="Chen Q."/>
            <person name="Chen Z."/>
            <person name="Lan J."/>
            <person name="Che J."/>
            <person name="Ge C."/>
            <person name="Shi H."/>
            <person name="Pan Z."/>
            <person name="Liu X."/>
        </authorList>
    </citation>
    <scope>NUCLEOTIDE SEQUENCE [LARGE SCALE GENOMIC DNA]</scope>
    <source>
        <strain evidence="9">DSM 9887</strain>
    </source>
</reference>
<dbReference type="PATRIC" id="fig|54915.3.peg.5213"/>
<dbReference type="Gene3D" id="1.20.1740.10">
    <property type="entry name" value="Amino acid/polyamine transporter I"/>
    <property type="match status" value="1"/>
</dbReference>
<dbReference type="InterPro" id="IPR050367">
    <property type="entry name" value="APC_superfamily"/>
</dbReference>
<accession>A0A0K9YMZ6</accession>
<dbReference type="PIRSF" id="PIRSF006060">
    <property type="entry name" value="AA_transporter"/>
    <property type="match status" value="1"/>
</dbReference>
<evidence type="ECO:0000256" key="4">
    <source>
        <dbReference type="ARBA" id="ARBA00022989"/>
    </source>
</evidence>
<feature type="transmembrane region" description="Helical" evidence="6">
    <location>
        <begin position="338"/>
        <end position="356"/>
    </location>
</feature>
<feature type="transmembrane region" description="Helical" evidence="6">
    <location>
        <begin position="403"/>
        <end position="420"/>
    </location>
</feature>
<feature type="transmembrane region" description="Helical" evidence="6">
    <location>
        <begin position="12"/>
        <end position="34"/>
    </location>
</feature>
<keyword evidence="4 6" id="KW-1133">Transmembrane helix</keyword>
<feature type="transmembrane region" description="Helical" evidence="6">
    <location>
        <begin position="432"/>
        <end position="449"/>
    </location>
</feature>
<feature type="transmembrane region" description="Helical" evidence="6">
    <location>
        <begin position="164"/>
        <end position="184"/>
    </location>
</feature>
<feature type="transmembrane region" description="Helical" evidence="6">
    <location>
        <begin position="132"/>
        <end position="152"/>
    </location>
</feature>
<keyword evidence="5 6" id="KW-0472">Membrane</keyword>
<dbReference type="Proteomes" id="UP000319578">
    <property type="component" value="Unassembled WGS sequence"/>
</dbReference>
<evidence type="ECO:0000313" key="9">
    <source>
        <dbReference type="Proteomes" id="UP000036834"/>
    </source>
</evidence>
<dbReference type="Pfam" id="PF13520">
    <property type="entry name" value="AA_permease_2"/>
    <property type="match status" value="1"/>
</dbReference>
<feature type="transmembrane region" description="Helical" evidence="6">
    <location>
        <begin position="238"/>
        <end position="261"/>
    </location>
</feature>
<feature type="transmembrane region" description="Helical" evidence="6">
    <location>
        <begin position="362"/>
        <end position="382"/>
    </location>
</feature>
<evidence type="ECO:0000256" key="2">
    <source>
        <dbReference type="ARBA" id="ARBA00022475"/>
    </source>
</evidence>
<dbReference type="GO" id="GO:0005886">
    <property type="term" value="C:plasma membrane"/>
    <property type="evidence" value="ECO:0007669"/>
    <property type="project" value="UniProtKB-SubCell"/>
</dbReference>
<feature type="transmembrane region" description="Helical" evidence="6">
    <location>
        <begin position="199"/>
        <end position="217"/>
    </location>
</feature>
<feature type="transmembrane region" description="Helical" evidence="6">
    <location>
        <begin position="84"/>
        <end position="112"/>
    </location>
</feature>
<dbReference type="AlphaFoldDB" id="A0A0K9YMZ6"/>
<feature type="transmembrane region" description="Helical" evidence="6">
    <location>
        <begin position="40"/>
        <end position="63"/>
    </location>
</feature>
<evidence type="ECO:0000256" key="6">
    <source>
        <dbReference type="SAM" id="Phobius"/>
    </source>
</evidence>
<comment type="subcellular location">
    <subcellularLocation>
        <location evidence="1">Cell membrane</location>
        <topology evidence="1">Multi-pass membrane protein</topology>
    </subcellularLocation>
</comment>
<evidence type="ECO:0000256" key="3">
    <source>
        <dbReference type="ARBA" id="ARBA00022692"/>
    </source>
</evidence>
<feature type="transmembrane region" description="Helical" evidence="6">
    <location>
        <begin position="286"/>
        <end position="309"/>
    </location>
</feature>
<sequence length="469" mass="51016">MNSNSKGMSTKDYFGLAFGSMIGIGWVISVPAWMGTAGSVGAIIAVALTMLMIIPIGFVYGELTSSLKVRGGEFAYTFVAIGKVPAFICGWFLILGYLIILPWVAISVSLLASYVFPWLNSIPIYSVFNYQVYLPQLLVSLLVVGIIVYMNWKGTKQSTIFQNTATFMMIVTFILFIIGGMFVGDSENFKPLFSSEGKVNSIVLAMAAILFFMNGFDTIPKTVEEADSKINYSNLGKVIVGTITLGGLLYILIIISSSFIMPADKIGNMGSLPLINALETTTGSKFLPYIVAFGALMGVITTFNGFLLAGSRLIVSFSKAGFLPEAFSKTHPKYKSPTVTLIVMTIISVIGILLGSGVLLPFIIMGGISFLIAWFCMAISSVKIRKDRPNLHRPYKIPGGLSMAYIATFFSGLFLVLMIIPGTPISMGKVEYILFTCWLVIGFVVYAFFSKGDIAIEDHTLKNEGEYVE</sequence>
<dbReference type="PANTHER" id="PTHR42770">
    <property type="entry name" value="AMINO ACID TRANSPORTER-RELATED"/>
    <property type="match status" value="1"/>
</dbReference>
<keyword evidence="10" id="KW-1185">Reference proteome</keyword>